<dbReference type="EMBL" id="BARS01029003">
    <property type="protein sequence ID" value="GAG00306.1"/>
    <property type="molecule type" value="Genomic_DNA"/>
</dbReference>
<feature type="compositionally biased region" description="Low complexity" evidence="1">
    <location>
        <begin position="14"/>
        <end position="24"/>
    </location>
</feature>
<gene>
    <name evidence="2" type="ORF">S01H1_45392</name>
</gene>
<feature type="non-terminal residue" evidence="2">
    <location>
        <position position="1"/>
    </location>
</feature>
<feature type="compositionally biased region" description="Low complexity" evidence="1">
    <location>
        <begin position="59"/>
        <end position="76"/>
    </location>
</feature>
<sequence>VSKSVKPLAEKLENLSNSSNSTVSKRSRHTKPITNAEIKSAPPRSYHSKSHRIPVDKISISTGSSASSKLAASPQYYSPPPQYDRRVHAYTQEQTKKEHIDGVISNIRTETRNTFSTDMERAQDQKASKIEQIASIKMALAEEGIDTAMINTPLMSSAMEEIDSTLNLLLMKNNRYRYSSLAEEVISAGAEVLESVFDGTRTVPIVNITPDYTGYSSTVNVKLRMGLEKHSAIFIKALKMGKQLESLSKYPSIALKDIWNTQML</sequence>
<dbReference type="AlphaFoldDB" id="X0VIB3"/>
<evidence type="ECO:0000313" key="2">
    <source>
        <dbReference type="EMBL" id="GAG00306.1"/>
    </source>
</evidence>
<feature type="region of interest" description="Disordered" evidence="1">
    <location>
        <begin position="1"/>
        <end position="83"/>
    </location>
</feature>
<feature type="non-terminal residue" evidence="2">
    <location>
        <position position="264"/>
    </location>
</feature>
<evidence type="ECO:0000256" key="1">
    <source>
        <dbReference type="SAM" id="MobiDB-lite"/>
    </source>
</evidence>
<comment type="caution">
    <text evidence="2">The sequence shown here is derived from an EMBL/GenBank/DDBJ whole genome shotgun (WGS) entry which is preliminary data.</text>
</comment>
<proteinExistence type="predicted"/>
<name>X0VIB3_9ZZZZ</name>
<accession>X0VIB3</accession>
<reference evidence="2" key="1">
    <citation type="journal article" date="2014" name="Front. Microbiol.">
        <title>High frequency of phylogenetically diverse reductive dehalogenase-homologous genes in deep subseafloor sedimentary metagenomes.</title>
        <authorList>
            <person name="Kawai M."/>
            <person name="Futagami T."/>
            <person name="Toyoda A."/>
            <person name="Takaki Y."/>
            <person name="Nishi S."/>
            <person name="Hori S."/>
            <person name="Arai W."/>
            <person name="Tsubouchi T."/>
            <person name="Morono Y."/>
            <person name="Uchiyama I."/>
            <person name="Ito T."/>
            <person name="Fujiyama A."/>
            <person name="Inagaki F."/>
            <person name="Takami H."/>
        </authorList>
    </citation>
    <scope>NUCLEOTIDE SEQUENCE</scope>
    <source>
        <strain evidence="2">Expedition CK06-06</strain>
    </source>
</reference>
<protein>
    <submittedName>
        <fullName evidence="2">Uncharacterized protein</fullName>
    </submittedName>
</protein>
<organism evidence="2">
    <name type="scientific">marine sediment metagenome</name>
    <dbReference type="NCBI Taxonomy" id="412755"/>
    <lineage>
        <taxon>unclassified sequences</taxon>
        <taxon>metagenomes</taxon>
        <taxon>ecological metagenomes</taxon>
    </lineage>
</organism>